<dbReference type="Proteomes" id="UP000572635">
    <property type="component" value="Unassembled WGS sequence"/>
</dbReference>
<keyword evidence="2" id="KW-0812">Transmembrane</keyword>
<feature type="compositionally biased region" description="Low complexity" evidence="1">
    <location>
        <begin position="285"/>
        <end position="294"/>
    </location>
</feature>
<gene>
    <name evidence="3" type="ORF">HDA36_003154</name>
</gene>
<feature type="compositionally biased region" description="Low complexity" evidence="1">
    <location>
        <begin position="212"/>
        <end position="227"/>
    </location>
</feature>
<feature type="transmembrane region" description="Helical" evidence="2">
    <location>
        <begin position="801"/>
        <end position="822"/>
    </location>
</feature>
<feature type="transmembrane region" description="Helical" evidence="2">
    <location>
        <begin position="843"/>
        <end position="869"/>
    </location>
</feature>
<feature type="region of interest" description="Disordered" evidence="1">
    <location>
        <begin position="1"/>
        <end position="788"/>
    </location>
</feature>
<feature type="compositionally biased region" description="Pro residues" evidence="1">
    <location>
        <begin position="418"/>
        <end position="432"/>
    </location>
</feature>
<evidence type="ECO:0000313" key="4">
    <source>
        <dbReference type="Proteomes" id="UP000572635"/>
    </source>
</evidence>
<accession>A0A7W8QMI9</accession>
<sequence>MTENGGDRYGRPGQQPGPASRAGSWFEPSGDRYRTQSEYQDPYEVEEGAQDGAPPGGEAPRPAEPGAGPAYPNTGGYPGMGGERPPMAEPYPSALGDLGGPAPAPQPGPAAPPAAAQPSGPQPPLSRPYAPEPVDIPGRPPATEPPSPPEGSPYRFGGPGGPQSGALGPEPAPGARQQQDPFAPPAAPGAPGADPLAARPSGGPPPAPQPPAAQSSGAQPAPARQQPPSGPAEQSGAWPSFAPSSGPEPGPDPLGPGAGAPQGPLGQDPLGPAGGRPAPGPGGPQNPLGQNQAGGRPGPDPLAGDRPAPGTGDPLAAEWPAPDAGPAPAEAASGGRPSFGRPSDAPSSGPEPGSDPLGPGPSGPQNPLGPDPLGGRPDADPLGPVGRSGPEQPTGQAFQDFPPPSAETGGWPSLQGEPPAPPAGRPAPPEPPAGDGGLGTGSGNTWAFSRDDPALPDSVREAAQRAEERRRASAATESTAMFSPVTEDGPADPAGTGAWPSLGEEPPAPPSGPPASSEPPAGDGGLGTGSGNTWAFSRDDPALPDSVREAAQRAEERRKAAAADEDPLGPLGAIAAQQASGRDQGPAEPPASGPTPGAWGPEAAQGPSYEGTQAMPALRDVPIGGTAPPDGGEGGYRPDDRYDERYGDRYPEDGRDGGYDRRPEQPYGGPQGGSYGEPYGGPQDGSYGGPYGERRPDGGDGDFQGPGGPEAWDDRDAGHRDPDGPYGDEERYGEDSYDAYDPAGPGGPGESRGRRSRRDAVQEDFPGFDDRPPGAVAGDAYPGYDNIDDWPENEPGAVRALWFGIIALVPVVGLVTAVLALITGPKAVRAIRASDGALEGESLARIGTVLAWVGIGLFAVEAVLAVLFLL</sequence>
<reference evidence="3 4" key="1">
    <citation type="submission" date="2020-08" db="EMBL/GenBank/DDBJ databases">
        <title>Sequencing the genomes of 1000 actinobacteria strains.</title>
        <authorList>
            <person name="Klenk H.-P."/>
        </authorList>
    </citation>
    <scope>NUCLEOTIDE SEQUENCE [LARGE SCALE GENOMIC DNA]</scope>
    <source>
        <strain evidence="3 4">DSM 44551</strain>
    </source>
</reference>
<feature type="compositionally biased region" description="Low complexity" evidence="1">
    <location>
        <begin position="52"/>
        <end position="70"/>
    </location>
</feature>
<comment type="caution">
    <text evidence="3">The sequence shown here is derived from an EMBL/GenBank/DDBJ whole genome shotgun (WGS) entry which is preliminary data.</text>
</comment>
<feature type="compositionally biased region" description="Low complexity" evidence="1">
    <location>
        <begin position="316"/>
        <end position="332"/>
    </location>
</feature>
<feature type="compositionally biased region" description="Low complexity" evidence="1">
    <location>
        <begin position="259"/>
        <end position="271"/>
    </location>
</feature>
<feature type="compositionally biased region" description="Pro residues" evidence="1">
    <location>
        <begin position="506"/>
        <end position="517"/>
    </location>
</feature>
<feature type="compositionally biased region" description="Low complexity" evidence="1">
    <location>
        <begin position="189"/>
        <end position="201"/>
    </location>
</feature>
<proteinExistence type="predicted"/>
<feature type="compositionally biased region" description="Basic and acidic residues" evidence="1">
    <location>
        <begin position="449"/>
        <end position="471"/>
    </location>
</feature>
<dbReference type="EMBL" id="JACHDB010000001">
    <property type="protein sequence ID" value="MBB5433070.1"/>
    <property type="molecule type" value="Genomic_DNA"/>
</dbReference>
<organism evidence="3 4">
    <name type="scientific">Nocardiopsis composta</name>
    <dbReference type="NCBI Taxonomy" id="157465"/>
    <lineage>
        <taxon>Bacteria</taxon>
        <taxon>Bacillati</taxon>
        <taxon>Actinomycetota</taxon>
        <taxon>Actinomycetes</taxon>
        <taxon>Streptosporangiales</taxon>
        <taxon>Nocardiopsidaceae</taxon>
        <taxon>Nocardiopsis</taxon>
    </lineage>
</organism>
<evidence type="ECO:0000313" key="3">
    <source>
        <dbReference type="EMBL" id="MBB5433070.1"/>
    </source>
</evidence>
<keyword evidence="4" id="KW-1185">Reference proteome</keyword>
<evidence type="ECO:0008006" key="5">
    <source>
        <dbReference type="Google" id="ProtNLM"/>
    </source>
</evidence>
<evidence type="ECO:0000256" key="2">
    <source>
        <dbReference type="SAM" id="Phobius"/>
    </source>
</evidence>
<feature type="compositionally biased region" description="Basic and acidic residues" evidence="1">
    <location>
        <begin position="712"/>
        <end position="734"/>
    </location>
</feature>
<feature type="compositionally biased region" description="Low complexity" evidence="1">
    <location>
        <begin position="342"/>
        <end position="357"/>
    </location>
</feature>
<dbReference type="AlphaFoldDB" id="A0A7W8QMI9"/>
<feature type="compositionally biased region" description="Low complexity" evidence="1">
    <location>
        <begin position="371"/>
        <end position="384"/>
    </location>
</feature>
<keyword evidence="2" id="KW-1133">Transmembrane helix</keyword>
<feature type="compositionally biased region" description="Basic and acidic residues" evidence="1">
    <location>
        <begin position="636"/>
        <end position="664"/>
    </location>
</feature>
<feature type="compositionally biased region" description="Gly residues" evidence="1">
    <location>
        <begin position="669"/>
        <end position="691"/>
    </location>
</feature>
<feature type="compositionally biased region" description="Pro residues" evidence="1">
    <location>
        <begin position="202"/>
        <end position="211"/>
    </location>
</feature>
<feature type="compositionally biased region" description="Pro residues" evidence="1">
    <location>
        <begin position="102"/>
        <end position="112"/>
    </location>
</feature>
<keyword evidence="2" id="KW-0472">Membrane</keyword>
<feature type="compositionally biased region" description="Low complexity" evidence="1">
    <location>
        <begin position="164"/>
        <end position="181"/>
    </location>
</feature>
<dbReference type="RefSeq" id="WP_184392531.1">
    <property type="nucleotide sequence ID" value="NZ_JACHDB010000001.1"/>
</dbReference>
<feature type="compositionally biased region" description="Basic and acidic residues" evidence="1">
    <location>
        <begin position="1"/>
        <end position="10"/>
    </location>
</feature>
<feature type="compositionally biased region" description="Pro residues" evidence="1">
    <location>
        <begin position="138"/>
        <end position="151"/>
    </location>
</feature>
<feature type="compositionally biased region" description="Basic and acidic residues" evidence="1">
    <location>
        <begin position="537"/>
        <end position="562"/>
    </location>
</feature>
<feature type="compositionally biased region" description="Pro residues" evidence="1">
    <location>
        <begin position="358"/>
        <end position="370"/>
    </location>
</feature>
<protein>
    <recommendedName>
        <fullName evidence="5">DUF4190 domain-containing protein</fullName>
    </recommendedName>
</protein>
<name>A0A7W8QMI9_9ACTN</name>
<evidence type="ECO:0000256" key="1">
    <source>
        <dbReference type="SAM" id="MobiDB-lite"/>
    </source>
</evidence>